<feature type="transmembrane region" description="Helical" evidence="8">
    <location>
        <begin position="229"/>
        <end position="247"/>
    </location>
</feature>
<evidence type="ECO:0000256" key="6">
    <source>
        <dbReference type="ARBA" id="ARBA00022989"/>
    </source>
</evidence>
<gene>
    <name evidence="9" type="ORF">PROPJV5_1595</name>
</gene>
<evidence type="ECO:0000313" key="9">
    <source>
        <dbReference type="EMBL" id="SPF68613.1"/>
    </source>
</evidence>
<dbReference type="InterPro" id="IPR052017">
    <property type="entry name" value="TSUP"/>
</dbReference>
<evidence type="ECO:0000256" key="3">
    <source>
        <dbReference type="ARBA" id="ARBA00022448"/>
    </source>
</evidence>
<comment type="similarity">
    <text evidence="2 8">Belongs to the 4-toluene sulfonate uptake permease (TSUP) (TC 2.A.102) family.</text>
</comment>
<dbReference type="PANTHER" id="PTHR30269">
    <property type="entry name" value="TRANSMEMBRANE PROTEIN YFCA"/>
    <property type="match status" value="1"/>
</dbReference>
<sequence>MTVFALSTVVLAGVAAGIVGYLTGMASLVSYPALVMLGVPPVTANATNTVGLLGSALGSAVKGAPTFLPRSNRRSVIVQSIAGAIGGLIGACLLLVGGDGTFAVVVPWLVLASALMILASPRLRDLQHGEEWPRWLYGLVIMLVFVYGGYFGAGSALMYLTVTMIATSAELSTTVYLKTLVIAAANLSSSVWFICAGRVAWWAAIALLVGSMIGGWFGPVIAQRIPDRVLRWIIGIAGIILACYLWYSA</sequence>
<feature type="transmembrane region" description="Helical" evidence="8">
    <location>
        <begin position="135"/>
        <end position="162"/>
    </location>
</feature>
<keyword evidence="4 8" id="KW-1003">Cell membrane</keyword>
<evidence type="ECO:0000256" key="5">
    <source>
        <dbReference type="ARBA" id="ARBA00022692"/>
    </source>
</evidence>
<keyword evidence="10" id="KW-1185">Reference proteome</keyword>
<feature type="transmembrane region" description="Helical" evidence="8">
    <location>
        <begin position="103"/>
        <end position="123"/>
    </location>
</feature>
<proteinExistence type="inferred from homology"/>
<feature type="transmembrane region" description="Helical" evidence="8">
    <location>
        <begin position="200"/>
        <end position="222"/>
    </location>
</feature>
<feature type="transmembrane region" description="Helical" evidence="8">
    <location>
        <begin position="174"/>
        <end position="194"/>
    </location>
</feature>
<keyword evidence="6 8" id="KW-1133">Transmembrane helix</keyword>
<keyword evidence="7 8" id="KW-0472">Membrane</keyword>
<dbReference type="OrthoDB" id="3782574at2"/>
<dbReference type="InterPro" id="IPR002781">
    <property type="entry name" value="TM_pro_TauE-like"/>
</dbReference>
<dbReference type="EMBL" id="OMOH01000005">
    <property type="protein sequence ID" value="SPF68613.1"/>
    <property type="molecule type" value="Genomic_DNA"/>
</dbReference>
<organism evidence="9 10">
    <name type="scientific">Propionibacterium ruminifibrarum</name>
    <dbReference type="NCBI Taxonomy" id="1962131"/>
    <lineage>
        <taxon>Bacteria</taxon>
        <taxon>Bacillati</taxon>
        <taxon>Actinomycetota</taxon>
        <taxon>Actinomycetes</taxon>
        <taxon>Propionibacteriales</taxon>
        <taxon>Propionibacteriaceae</taxon>
        <taxon>Propionibacterium</taxon>
    </lineage>
</organism>
<comment type="subcellular location">
    <subcellularLocation>
        <location evidence="1 8">Cell membrane</location>
        <topology evidence="1 8">Multi-pass membrane protein</topology>
    </subcellularLocation>
</comment>
<evidence type="ECO:0000256" key="4">
    <source>
        <dbReference type="ARBA" id="ARBA00022475"/>
    </source>
</evidence>
<dbReference type="RefSeq" id="WP_147385399.1">
    <property type="nucleotide sequence ID" value="NZ_OMOH01000005.1"/>
</dbReference>
<dbReference type="GO" id="GO:0005886">
    <property type="term" value="C:plasma membrane"/>
    <property type="evidence" value="ECO:0007669"/>
    <property type="project" value="UniProtKB-SubCell"/>
</dbReference>
<protein>
    <recommendedName>
        <fullName evidence="8">Probable membrane transporter protein</fullName>
    </recommendedName>
</protein>
<name>A0A375I1B8_9ACTN</name>
<dbReference type="AlphaFoldDB" id="A0A375I1B8"/>
<reference evidence="10" key="1">
    <citation type="submission" date="2018-02" db="EMBL/GenBank/DDBJ databases">
        <authorList>
            <person name="Hornung B."/>
        </authorList>
    </citation>
    <scope>NUCLEOTIDE SEQUENCE [LARGE SCALE GENOMIC DNA]</scope>
</reference>
<evidence type="ECO:0000256" key="1">
    <source>
        <dbReference type="ARBA" id="ARBA00004651"/>
    </source>
</evidence>
<dbReference type="Proteomes" id="UP000265962">
    <property type="component" value="Unassembled WGS sequence"/>
</dbReference>
<evidence type="ECO:0000256" key="7">
    <source>
        <dbReference type="ARBA" id="ARBA00023136"/>
    </source>
</evidence>
<accession>A0A375I1B8</accession>
<evidence type="ECO:0000256" key="2">
    <source>
        <dbReference type="ARBA" id="ARBA00009142"/>
    </source>
</evidence>
<keyword evidence="5 8" id="KW-0812">Transmembrane</keyword>
<evidence type="ECO:0000256" key="8">
    <source>
        <dbReference type="RuleBase" id="RU363041"/>
    </source>
</evidence>
<feature type="transmembrane region" description="Helical" evidence="8">
    <location>
        <begin position="76"/>
        <end position="96"/>
    </location>
</feature>
<dbReference type="Pfam" id="PF01925">
    <property type="entry name" value="TauE"/>
    <property type="match status" value="1"/>
</dbReference>
<evidence type="ECO:0000313" key="10">
    <source>
        <dbReference type="Proteomes" id="UP000265962"/>
    </source>
</evidence>
<keyword evidence="3" id="KW-0813">Transport</keyword>
<dbReference type="PANTHER" id="PTHR30269:SF0">
    <property type="entry name" value="MEMBRANE TRANSPORTER PROTEIN YFCA-RELATED"/>
    <property type="match status" value="1"/>
</dbReference>